<keyword evidence="3" id="KW-0519">Myristate</keyword>
<evidence type="ECO:0000256" key="4">
    <source>
        <dbReference type="ARBA" id="ARBA00023288"/>
    </source>
</evidence>
<evidence type="ECO:0000256" key="2">
    <source>
        <dbReference type="ARBA" id="ARBA00015736"/>
    </source>
</evidence>
<evidence type="ECO:0000256" key="5">
    <source>
        <dbReference type="SAM" id="MobiDB-lite"/>
    </source>
</evidence>
<reference evidence="6" key="2">
    <citation type="submission" date="2023-02" db="EMBL/GenBank/DDBJ databases">
        <authorList>
            <consortium name="DOE Joint Genome Institute"/>
            <person name="Mondo S.J."/>
            <person name="Chang Y."/>
            <person name="Wang Y."/>
            <person name="Ahrendt S."/>
            <person name="Andreopoulos W."/>
            <person name="Barry K."/>
            <person name="Beard J."/>
            <person name="Benny G.L."/>
            <person name="Blankenship S."/>
            <person name="Bonito G."/>
            <person name="Cuomo C."/>
            <person name="Desiro A."/>
            <person name="Gervers K.A."/>
            <person name="Hundley H."/>
            <person name="Kuo A."/>
            <person name="LaButti K."/>
            <person name="Lang B.F."/>
            <person name="Lipzen A."/>
            <person name="O'Donnell K."/>
            <person name="Pangilinan J."/>
            <person name="Reynolds N."/>
            <person name="Sandor L."/>
            <person name="Smith M.W."/>
            <person name="Tsang A."/>
            <person name="Grigoriev I.V."/>
            <person name="Stajich J.E."/>
            <person name="Spatafora J.W."/>
        </authorList>
    </citation>
    <scope>NUCLEOTIDE SEQUENCE</scope>
    <source>
        <strain evidence="6">RSA 2281</strain>
    </source>
</reference>
<accession>A0AAD5JP06</accession>
<proteinExistence type="inferred from homology"/>
<organism evidence="6 7">
    <name type="scientific">Phascolomyces articulosus</name>
    <dbReference type="NCBI Taxonomy" id="60185"/>
    <lineage>
        <taxon>Eukaryota</taxon>
        <taxon>Fungi</taxon>
        <taxon>Fungi incertae sedis</taxon>
        <taxon>Mucoromycota</taxon>
        <taxon>Mucoromycotina</taxon>
        <taxon>Mucoromycetes</taxon>
        <taxon>Mucorales</taxon>
        <taxon>Lichtheimiaceae</taxon>
        <taxon>Phascolomyces</taxon>
    </lineage>
</organism>
<sequence>MNSSQQQSNSPPSLPTLSAPNKTLASNKPPRRQSTFSTNSPVIVSPNSPLTISPTSPLTRTLSSDLPDTTTFSQLSPPLLVHQQQQQQLALSTSIKQTIASTTSSFLRRPSETLFNPAQTVALKTLASSVPLNSNDPSFWSTLLKTAKYPSTHSTNDAYDLEMATVSLSIELAANNVRTRNFNKLVLHLLSQIQQIKETKPESIPTEAYNALFLTRVFSKHFAGNLTNDEIMQQFEGRVYSIFWKEERKKGRMS</sequence>
<evidence type="ECO:0000256" key="1">
    <source>
        <dbReference type="ARBA" id="ARBA00010603"/>
    </source>
</evidence>
<dbReference type="Proteomes" id="UP001209540">
    <property type="component" value="Unassembled WGS sequence"/>
</dbReference>
<dbReference type="EMBL" id="JAIXMP010000040">
    <property type="protein sequence ID" value="KAI9248030.1"/>
    <property type="molecule type" value="Genomic_DNA"/>
</dbReference>
<gene>
    <name evidence="6" type="ORF">BDA99DRAFT_251752</name>
</gene>
<dbReference type="GO" id="GO:0005794">
    <property type="term" value="C:Golgi apparatus"/>
    <property type="evidence" value="ECO:0007669"/>
    <property type="project" value="TreeGrafter"/>
</dbReference>
<feature type="region of interest" description="Disordered" evidence="5">
    <location>
        <begin position="1"/>
        <end position="74"/>
    </location>
</feature>
<dbReference type="PANTHER" id="PTHR12895:SF9">
    <property type="entry name" value="DYMECLIN"/>
    <property type="match status" value="1"/>
</dbReference>
<dbReference type="PANTHER" id="PTHR12895">
    <property type="entry name" value="DYMECLIN"/>
    <property type="match status" value="1"/>
</dbReference>
<feature type="compositionally biased region" description="Low complexity" evidence="5">
    <location>
        <begin position="45"/>
        <end position="74"/>
    </location>
</feature>
<protein>
    <recommendedName>
        <fullName evidence="2">Dymeclin</fullName>
    </recommendedName>
</protein>
<dbReference type="GO" id="GO:0007030">
    <property type="term" value="P:Golgi organization"/>
    <property type="evidence" value="ECO:0007669"/>
    <property type="project" value="TreeGrafter"/>
</dbReference>
<evidence type="ECO:0000313" key="7">
    <source>
        <dbReference type="Proteomes" id="UP001209540"/>
    </source>
</evidence>
<feature type="compositionally biased region" description="Low complexity" evidence="5">
    <location>
        <begin position="1"/>
        <end position="21"/>
    </location>
</feature>
<feature type="compositionally biased region" description="Polar residues" evidence="5">
    <location>
        <begin position="32"/>
        <end position="42"/>
    </location>
</feature>
<evidence type="ECO:0000313" key="6">
    <source>
        <dbReference type="EMBL" id="KAI9248030.1"/>
    </source>
</evidence>
<dbReference type="Pfam" id="PF09742">
    <property type="entry name" value="Dymeclin"/>
    <property type="match status" value="1"/>
</dbReference>
<comment type="similarity">
    <text evidence="1">Belongs to the dymeclin family.</text>
</comment>
<keyword evidence="7" id="KW-1185">Reference proteome</keyword>
<dbReference type="AlphaFoldDB" id="A0AAD5JP06"/>
<keyword evidence="4" id="KW-0449">Lipoprotein</keyword>
<dbReference type="InterPro" id="IPR019142">
    <property type="entry name" value="Dymeclin"/>
</dbReference>
<comment type="caution">
    <text evidence="6">The sequence shown here is derived from an EMBL/GenBank/DDBJ whole genome shotgun (WGS) entry which is preliminary data.</text>
</comment>
<reference evidence="6" key="1">
    <citation type="journal article" date="2022" name="IScience">
        <title>Evolution of zygomycete secretomes and the origins of terrestrial fungal ecologies.</title>
        <authorList>
            <person name="Chang Y."/>
            <person name="Wang Y."/>
            <person name="Mondo S."/>
            <person name="Ahrendt S."/>
            <person name="Andreopoulos W."/>
            <person name="Barry K."/>
            <person name="Beard J."/>
            <person name="Benny G.L."/>
            <person name="Blankenship S."/>
            <person name="Bonito G."/>
            <person name="Cuomo C."/>
            <person name="Desiro A."/>
            <person name="Gervers K.A."/>
            <person name="Hundley H."/>
            <person name="Kuo A."/>
            <person name="LaButti K."/>
            <person name="Lang B.F."/>
            <person name="Lipzen A."/>
            <person name="O'Donnell K."/>
            <person name="Pangilinan J."/>
            <person name="Reynolds N."/>
            <person name="Sandor L."/>
            <person name="Smith M.E."/>
            <person name="Tsang A."/>
            <person name="Grigoriev I.V."/>
            <person name="Stajich J.E."/>
            <person name="Spatafora J.W."/>
        </authorList>
    </citation>
    <scope>NUCLEOTIDE SEQUENCE</scope>
    <source>
        <strain evidence="6">RSA 2281</strain>
    </source>
</reference>
<evidence type="ECO:0000256" key="3">
    <source>
        <dbReference type="ARBA" id="ARBA00022707"/>
    </source>
</evidence>
<name>A0AAD5JP06_9FUNG</name>